<organism evidence="3 4">
    <name type="scientific">Crassostrea virginica</name>
    <name type="common">Eastern oyster</name>
    <dbReference type="NCBI Taxonomy" id="6565"/>
    <lineage>
        <taxon>Eukaryota</taxon>
        <taxon>Metazoa</taxon>
        <taxon>Spiralia</taxon>
        <taxon>Lophotrochozoa</taxon>
        <taxon>Mollusca</taxon>
        <taxon>Bivalvia</taxon>
        <taxon>Autobranchia</taxon>
        <taxon>Pteriomorphia</taxon>
        <taxon>Ostreida</taxon>
        <taxon>Ostreoidea</taxon>
        <taxon>Ostreidae</taxon>
        <taxon>Crassostrea</taxon>
    </lineage>
</organism>
<keyword evidence="2" id="KW-1133">Transmembrane helix</keyword>
<gene>
    <name evidence="4" type="primary">LOC111121149</name>
</gene>
<dbReference type="GeneID" id="111121149"/>
<feature type="transmembrane region" description="Helical" evidence="2">
    <location>
        <begin position="16"/>
        <end position="37"/>
    </location>
</feature>
<evidence type="ECO:0000313" key="4">
    <source>
        <dbReference type="RefSeq" id="XP_022318003.1"/>
    </source>
</evidence>
<dbReference type="Proteomes" id="UP000694844">
    <property type="component" value="Chromosome 2"/>
</dbReference>
<name>A0A8B8CQ93_CRAVI</name>
<keyword evidence="2" id="KW-0472">Membrane</keyword>
<dbReference type="KEGG" id="cvn:111121149"/>
<feature type="compositionally biased region" description="Polar residues" evidence="1">
    <location>
        <begin position="158"/>
        <end position="183"/>
    </location>
</feature>
<sequence length="193" mass="21176">MTDTTGGFTERNELPVVIGSVTGGCIFFIIVAAIIIVRLKRRATSKQQSVSAATENVYYSGIADEETPLQGITTSSADGRMTDKSDKTSPDSKERGQPAPGDEDGGYNHTWDKPIIEQQTDHVYSSAHSRNDYDCVNSDLYNHTWDKPITEEITNHVYSSTSSGNDTNIYDHTNSRNSNSSELNGDDYGVNPK</sequence>
<proteinExistence type="predicted"/>
<evidence type="ECO:0000313" key="3">
    <source>
        <dbReference type="Proteomes" id="UP000694844"/>
    </source>
</evidence>
<feature type="compositionally biased region" description="Basic and acidic residues" evidence="1">
    <location>
        <begin position="80"/>
        <end position="96"/>
    </location>
</feature>
<feature type="region of interest" description="Disordered" evidence="1">
    <location>
        <begin position="158"/>
        <end position="193"/>
    </location>
</feature>
<dbReference type="AlphaFoldDB" id="A0A8B8CQ93"/>
<evidence type="ECO:0000256" key="1">
    <source>
        <dbReference type="SAM" id="MobiDB-lite"/>
    </source>
</evidence>
<protein>
    <submittedName>
        <fullName evidence="4">Uncharacterized protein LOC111121149</fullName>
    </submittedName>
</protein>
<dbReference type="OrthoDB" id="6205647at2759"/>
<evidence type="ECO:0000256" key="2">
    <source>
        <dbReference type="SAM" id="Phobius"/>
    </source>
</evidence>
<accession>A0A8B8CQ93</accession>
<feature type="region of interest" description="Disordered" evidence="1">
    <location>
        <begin position="69"/>
        <end position="111"/>
    </location>
</feature>
<keyword evidence="3" id="KW-1185">Reference proteome</keyword>
<dbReference type="RefSeq" id="XP_022318003.1">
    <property type="nucleotide sequence ID" value="XM_022462295.1"/>
</dbReference>
<keyword evidence="2" id="KW-0812">Transmembrane</keyword>
<reference evidence="4" key="1">
    <citation type="submission" date="2025-08" db="UniProtKB">
        <authorList>
            <consortium name="RefSeq"/>
        </authorList>
    </citation>
    <scope>IDENTIFICATION</scope>
    <source>
        <tissue evidence="4">Whole sample</tissue>
    </source>
</reference>